<comment type="caution">
    <text evidence="2">The sequence shown here is derived from an EMBL/GenBank/DDBJ whole genome shotgun (WGS) entry which is preliminary data.</text>
</comment>
<organism evidence="2 3">
    <name type="scientific">Nocardia neocaledoniensis</name>
    <dbReference type="NCBI Taxonomy" id="236511"/>
    <lineage>
        <taxon>Bacteria</taxon>
        <taxon>Bacillati</taxon>
        <taxon>Actinomycetota</taxon>
        <taxon>Actinomycetes</taxon>
        <taxon>Mycobacteriales</taxon>
        <taxon>Nocardiaceae</taxon>
        <taxon>Nocardia</taxon>
    </lineage>
</organism>
<name>A0A317N6H8_9NOCA</name>
<keyword evidence="3" id="KW-1185">Reference proteome</keyword>
<evidence type="ECO:0000313" key="2">
    <source>
        <dbReference type="EMBL" id="PWV67758.1"/>
    </source>
</evidence>
<evidence type="ECO:0000256" key="1">
    <source>
        <dbReference type="SAM" id="MobiDB-lite"/>
    </source>
</evidence>
<sequence>MVSRDIIAQWRQDITTADDAGDEATAQRLRGELSTAIAGKDRDHDLLRFVETCLSNALRMEQFAADADRAGDSEVAEFFRKARHESHKGAEQGKVLLRQRLTGD</sequence>
<accession>A0A317N6H8</accession>
<dbReference type="AlphaFoldDB" id="A0A317N6H8"/>
<protein>
    <submittedName>
        <fullName evidence="2">Uncharacterized protein</fullName>
    </submittedName>
</protein>
<dbReference type="Proteomes" id="UP000246410">
    <property type="component" value="Unassembled WGS sequence"/>
</dbReference>
<gene>
    <name evidence="2" type="ORF">DFR69_11972</name>
</gene>
<evidence type="ECO:0000313" key="3">
    <source>
        <dbReference type="Proteomes" id="UP000246410"/>
    </source>
</evidence>
<feature type="region of interest" description="Disordered" evidence="1">
    <location>
        <begin position="83"/>
        <end position="104"/>
    </location>
</feature>
<reference evidence="2 3" key="1">
    <citation type="submission" date="2018-05" db="EMBL/GenBank/DDBJ databases">
        <title>Genomic Encyclopedia of Type Strains, Phase IV (KMG-IV): sequencing the most valuable type-strain genomes for metagenomic binning, comparative biology and taxonomic classification.</title>
        <authorList>
            <person name="Goeker M."/>
        </authorList>
    </citation>
    <scope>NUCLEOTIDE SEQUENCE [LARGE SCALE GENOMIC DNA]</scope>
    <source>
        <strain evidence="2 3">DSM 44717</strain>
    </source>
</reference>
<dbReference type="RefSeq" id="WP_373867022.1">
    <property type="nucleotide sequence ID" value="NZ_QGTL01000019.1"/>
</dbReference>
<proteinExistence type="predicted"/>
<dbReference type="EMBL" id="QGTL01000019">
    <property type="protein sequence ID" value="PWV67758.1"/>
    <property type="molecule type" value="Genomic_DNA"/>
</dbReference>